<protein>
    <submittedName>
        <fullName evidence="2">Molybdopterin-binding protein</fullName>
    </submittedName>
</protein>
<evidence type="ECO:0000259" key="1">
    <source>
        <dbReference type="Pfam" id="PF00174"/>
    </source>
</evidence>
<dbReference type="GO" id="GO:0020037">
    <property type="term" value="F:heme binding"/>
    <property type="evidence" value="ECO:0007669"/>
    <property type="project" value="TreeGrafter"/>
</dbReference>
<dbReference type="OrthoDB" id="9778777at2"/>
<comment type="caution">
    <text evidence="2">The sequence shown here is derived from an EMBL/GenBank/DDBJ whole genome shotgun (WGS) entry which is preliminary data.</text>
</comment>
<feature type="domain" description="Oxidoreductase molybdopterin-binding" evidence="1">
    <location>
        <begin position="56"/>
        <end position="201"/>
    </location>
</feature>
<name>A0A178MGI6_9CHLR</name>
<dbReference type="STRING" id="1707952.A6A03_09190"/>
<dbReference type="PANTHER" id="PTHR19372">
    <property type="entry name" value="SULFITE REDUCTASE"/>
    <property type="match status" value="1"/>
</dbReference>
<dbReference type="GO" id="GO:0006790">
    <property type="term" value="P:sulfur compound metabolic process"/>
    <property type="evidence" value="ECO:0007669"/>
    <property type="project" value="TreeGrafter"/>
</dbReference>
<dbReference type="InterPro" id="IPR036374">
    <property type="entry name" value="OxRdtase_Mopterin-bd_sf"/>
</dbReference>
<proteinExistence type="predicted"/>
<dbReference type="GO" id="GO:0043546">
    <property type="term" value="F:molybdopterin cofactor binding"/>
    <property type="evidence" value="ECO:0007669"/>
    <property type="project" value="TreeGrafter"/>
</dbReference>
<dbReference type="AlphaFoldDB" id="A0A178MGI6"/>
<dbReference type="Gene3D" id="3.90.420.10">
    <property type="entry name" value="Oxidoreductase, molybdopterin-binding domain"/>
    <property type="match status" value="1"/>
</dbReference>
<dbReference type="SUPFAM" id="SSF56524">
    <property type="entry name" value="Oxidoreductase molybdopterin-binding domain"/>
    <property type="match status" value="1"/>
</dbReference>
<dbReference type="GO" id="GO:0008482">
    <property type="term" value="F:sulfite oxidase activity"/>
    <property type="evidence" value="ECO:0007669"/>
    <property type="project" value="TreeGrafter"/>
</dbReference>
<dbReference type="SUPFAM" id="SSF81296">
    <property type="entry name" value="E set domains"/>
    <property type="match status" value="1"/>
</dbReference>
<evidence type="ECO:0000313" key="3">
    <source>
        <dbReference type="Proteomes" id="UP000078287"/>
    </source>
</evidence>
<gene>
    <name evidence="2" type="ORF">A6A03_09190</name>
</gene>
<accession>A0A178MGI6</accession>
<dbReference type="Proteomes" id="UP000078287">
    <property type="component" value="Unassembled WGS sequence"/>
</dbReference>
<dbReference type="Gene3D" id="2.60.40.650">
    <property type="match status" value="1"/>
</dbReference>
<organism evidence="2 3">
    <name type="scientific">Chloroflexus islandicus</name>
    <dbReference type="NCBI Taxonomy" id="1707952"/>
    <lineage>
        <taxon>Bacteria</taxon>
        <taxon>Bacillati</taxon>
        <taxon>Chloroflexota</taxon>
        <taxon>Chloroflexia</taxon>
        <taxon>Chloroflexales</taxon>
        <taxon>Chloroflexineae</taxon>
        <taxon>Chloroflexaceae</taxon>
        <taxon>Chloroflexus</taxon>
    </lineage>
</organism>
<dbReference type="InterPro" id="IPR000572">
    <property type="entry name" value="OxRdtase_Mopterin-bd_dom"/>
</dbReference>
<evidence type="ECO:0000313" key="2">
    <source>
        <dbReference type="EMBL" id="OAN47800.1"/>
    </source>
</evidence>
<dbReference type="RefSeq" id="WP_066783420.1">
    <property type="nucleotide sequence ID" value="NZ_LWQS01000034.1"/>
</dbReference>
<dbReference type="InterPro" id="IPR014756">
    <property type="entry name" value="Ig_E-set"/>
</dbReference>
<reference evidence="2 3" key="1">
    <citation type="submission" date="2016-04" db="EMBL/GenBank/DDBJ databases">
        <title>Chloroflexus islandicus sp. nov., a thermophilic filamentous anoxygenic phototrophic bacterium from geyser Strokkur (Iceland).</title>
        <authorList>
            <person name="Gaisin V.A."/>
            <person name="Kalashnikov A.M."/>
            <person name="Sukhacheva M.V."/>
            <person name="Grouzdev D.S."/>
            <person name="Ivanov T.M."/>
            <person name="Kuznetsov B."/>
            <person name="Gorlenko V.M."/>
        </authorList>
    </citation>
    <scope>NUCLEOTIDE SEQUENCE [LARGE SCALE GENOMIC DNA]</scope>
    <source>
        <strain evidence="3">isl-2</strain>
    </source>
</reference>
<dbReference type="EMBL" id="LWQS01000034">
    <property type="protein sequence ID" value="OAN47800.1"/>
    <property type="molecule type" value="Genomic_DNA"/>
</dbReference>
<dbReference type="Pfam" id="PF00174">
    <property type="entry name" value="Oxidored_molyb"/>
    <property type="match status" value="1"/>
</dbReference>
<keyword evidence="3" id="KW-1185">Reference proteome</keyword>
<sequence length="306" mass="33492">MSLETLPFTSPIQSLVKDNRLRQRSTHPLILDPPLAILDAAVTNIEHFFARNRQLIPDLSPASWELTIDGLVRHPLVIDYDDLLHKPVSSFFAVLIGRDDGNDRYAAIANAEWIGVPVALLLEAAGVKPQAAFAACWSYGEQPLVRYVPLAKLWHDAMLAYAVNGQPLPTLHGGPVRLVVPGWAGAYWMKWIERITLLSAEAAPPAAHGDGSLAIDCRLFNLSEVLQGDNHQPLRGVAWSAGQGIARVALALDDGPWHAATLASDLGPRAWRQFSYYNPAGISASRRLAVQITDNTGQTAVYHWLL</sequence>
<dbReference type="PANTHER" id="PTHR19372:SF7">
    <property type="entry name" value="SULFITE OXIDASE, MITOCHONDRIAL"/>
    <property type="match status" value="1"/>
</dbReference>